<name>A0A561V6R0_9ACTN</name>
<evidence type="ECO:0000256" key="1">
    <source>
        <dbReference type="SAM" id="SignalP"/>
    </source>
</evidence>
<feature type="signal peptide" evidence="1">
    <location>
        <begin position="1"/>
        <end position="39"/>
    </location>
</feature>
<organism evidence="3 5">
    <name type="scientific">Streptomyces brevispora</name>
    <dbReference type="NCBI Taxonomy" id="887462"/>
    <lineage>
        <taxon>Bacteria</taxon>
        <taxon>Bacillati</taxon>
        <taxon>Actinomycetota</taxon>
        <taxon>Actinomycetes</taxon>
        <taxon>Kitasatosporales</taxon>
        <taxon>Streptomycetaceae</taxon>
        <taxon>Streptomyces</taxon>
    </lineage>
</organism>
<dbReference type="Pfam" id="PF13354">
    <property type="entry name" value="Beta-lactamase2"/>
    <property type="match status" value="1"/>
</dbReference>
<accession>A0A561V6R0</accession>
<gene>
    <name evidence="3" type="ORF">FHX80_115812</name>
    <name evidence="4" type="ORF">OIE64_02765</name>
</gene>
<dbReference type="EMBL" id="CP109114">
    <property type="protein sequence ID" value="WSC11878.1"/>
    <property type="molecule type" value="Genomic_DNA"/>
</dbReference>
<sequence length="299" mass="31190">MPYSHSISHSKTSARHRGSRAGACAGVLLASMTSLFSFAAVHAAPAVAAPAPSEQTRATAGVDAAVQPQSKPRVTAAVLSLDGGSRKPLLYGEDAPYDTASIIKVDILAALLLQAQDAGRHLTVQERALAEPMIRNSDNAAANALWREIGRAPGLEAANKRLGLASTKGGPGTKWGLTRTTASDQIRLLLSVFDSAATSKTDSPLNKESQAYIQTLMSRIASDQAWGVSKASGAEYALKNGWLQRTASGLWDVNSVGRVTADGHRYLVAVLSDGSASMSDGISLVERAARQAVSATART</sequence>
<dbReference type="Proteomes" id="UP001330827">
    <property type="component" value="Chromosome"/>
</dbReference>
<dbReference type="GO" id="GO:0030655">
    <property type="term" value="P:beta-lactam antibiotic catabolic process"/>
    <property type="evidence" value="ECO:0007669"/>
    <property type="project" value="InterPro"/>
</dbReference>
<dbReference type="SUPFAM" id="SSF56601">
    <property type="entry name" value="beta-lactamase/transpeptidase-like"/>
    <property type="match status" value="1"/>
</dbReference>
<dbReference type="EMBL" id="VIWW01000001">
    <property type="protein sequence ID" value="TWG07307.1"/>
    <property type="molecule type" value="Genomic_DNA"/>
</dbReference>
<keyword evidence="6" id="KW-1185">Reference proteome</keyword>
<evidence type="ECO:0000259" key="2">
    <source>
        <dbReference type="Pfam" id="PF13354"/>
    </source>
</evidence>
<dbReference type="RefSeq" id="WP_145766926.1">
    <property type="nucleotide sequence ID" value="NZ_VIWW01000001.1"/>
</dbReference>
<dbReference type="Proteomes" id="UP000318186">
    <property type="component" value="Unassembled WGS sequence"/>
</dbReference>
<dbReference type="Gene3D" id="3.40.710.10">
    <property type="entry name" value="DD-peptidase/beta-lactamase superfamily"/>
    <property type="match status" value="1"/>
</dbReference>
<proteinExistence type="predicted"/>
<dbReference type="GO" id="GO:0008800">
    <property type="term" value="F:beta-lactamase activity"/>
    <property type="evidence" value="ECO:0007669"/>
    <property type="project" value="InterPro"/>
</dbReference>
<dbReference type="InterPro" id="IPR000871">
    <property type="entry name" value="Beta-lactam_class-A"/>
</dbReference>
<dbReference type="GO" id="GO:0046677">
    <property type="term" value="P:response to antibiotic"/>
    <property type="evidence" value="ECO:0007669"/>
    <property type="project" value="InterPro"/>
</dbReference>
<feature type="chain" id="PRO_5021724101" evidence="1">
    <location>
        <begin position="40"/>
        <end position="299"/>
    </location>
</feature>
<keyword evidence="1" id="KW-0732">Signal</keyword>
<keyword evidence="4" id="KW-0378">Hydrolase</keyword>
<reference evidence="4 6" key="2">
    <citation type="submission" date="2022-10" db="EMBL/GenBank/DDBJ databases">
        <title>The complete genomes of actinobacterial strains from the NBC collection.</title>
        <authorList>
            <person name="Joergensen T.S."/>
            <person name="Alvarez Arevalo M."/>
            <person name="Sterndorff E.B."/>
            <person name="Faurdal D."/>
            <person name="Vuksanovic O."/>
            <person name="Mourched A.-S."/>
            <person name="Charusanti P."/>
            <person name="Shaw S."/>
            <person name="Blin K."/>
            <person name="Weber T."/>
        </authorList>
    </citation>
    <scope>NUCLEOTIDE SEQUENCE [LARGE SCALE GENOMIC DNA]</scope>
    <source>
        <strain evidence="4 6">NBC 01769</strain>
    </source>
</reference>
<dbReference type="OrthoDB" id="3524371at2"/>
<dbReference type="PANTHER" id="PTHR35333">
    <property type="entry name" value="BETA-LACTAMASE"/>
    <property type="match status" value="1"/>
</dbReference>
<dbReference type="InterPro" id="IPR012338">
    <property type="entry name" value="Beta-lactam/transpept-like"/>
</dbReference>
<feature type="domain" description="Beta-lactamase class A catalytic" evidence="2">
    <location>
        <begin position="117"/>
        <end position="271"/>
    </location>
</feature>
<dbReference type="AlphaFoldDB" id="A0A561V6R0"/>
<evidence type="ECO:0000313" key="6">
    <source>
        <dbReference type="Proteomes" id="UP001330827"/>
    </source>
</evidence>
<evidence type="ECO:0000313" key="5">
    <source>
        <dbReference type="Proteomes" id="UP000318186"/>
    </source>
</evidence>
<evidence type="ECO:0000313" key="4">
    <source>
        <dbReference type="EMBL" id="WSC11878.1"/>
    </source>
</evidence>
<dbReference type="InterPro" id="IPR045155">
    <property type="entry name" value="Beta-lactam_cat"/>
</dbReference>
<reference evidence="3 5" key="1">
    <citation type="submission" date="2019-06" db="EMBL/GenBank/DDBJ databases">
        <title>Sequencing the genomes of 1000 actinobacteria strains.</title>
        <authorList>
            <person name="Klenk H.-P."/>
        </authorList>
    </citation>
    <scope>NUCLEOTIDE SEQUENCE [LARGE SCALE GENOMIC DNA]</scope>
    <source>
        <strain evidence="3 5">DSM 42059</strain>
    </source>
</reference>
<protein>
    <submittedName>
        <fullName evidence="3">Beta-lactamase class A</fullName>
    </submittedName>
    <submittedName>
        <fullName evidence="4">Class A beta-lactamase-related serine hydrolase</fullName>
    </submittedName>
</protein>
<dbReference type="PANTHER" id="PTHR35333:SF3">
    <property type="entry name" value="BETA-LACTAMASE-TYPE TRANSPEPTIDASE FOLD CONTAINING PROTEIN"/>
    <property type="match status" value="1"/>
</dbReference>
<evidence type="ECO:0000313" key="3">
    <source>
        <dbReference type="EMBL" id="TWG07307.1"/>
    </source>
</evidence>